<dbReference type="InterPro" id="IPR041916">
    <property type="entry name" value="Anti_sigma_zinc_sf"/>
</dbReference>
<evidence type="ECO:0000259" key="1">
    <source>
        <dbReference type="Pfam" id="PF12973"/>
    </source>
</evidence>
<comment type="caution">
    <text evidence="2">The sequence shown here is derived from an EMBL/GenBank/DDBJ whole genome shotgun (WGS) entry which is preliminary data.</text>
</comment>
<dbReference type="Pfam" id="PF12973">
    <property type="entry name" value="Cupin_7"/>
    <property type="match status" value="1"/>
</dbReference>
<name>A0ABV6ZXQ9_9PROT</name>
<dbReference type="InterPro" id="IPR014710">
    <property type="entry name" value="RmlC-like_jellyroll"/>
</dbReference>
<protein>
    <submittedName>
        <fullName evidence="2">Cupin domain-containing protein</fullName>
    </submittedName>
</protein>
<gene>
    <name evidence="2" type="ORF">ACFOOR_08600</name>
</gene>
<dbReference type="EMBL" id="JBHRSV010000016">
    <property type="protein sequence ID" value="MFC2926164.1"/>
    <property type="molecule type" value="Genomic_DNA"/>
</dbReference>
<reference evidence="3" key="1">
    <citation type="journal article" date="2019" name="Int. J. Syst. Evol. Microbiol.">
        <title>The Global Catalogue of Microorganisms (GCM) 10K type strain sequencing project: providing services to taxonomists for standard genome sequencing and annotation.</title>
        <authorList>
            <consortium name="The Broad Institute Genomics Platform"/>
            <consortium name="The Broad Institute Genome Sequencing Center for Infectious Disease"/>
            <person name="Wu L."/>
            <person name="Ma J."/>
        </authorList>
    </citation>
    <scope>NUCLEOTIDE SEQUENCE [LARGE SCALE GENOMIC DNA]</scope>
    <source>
        <strain evidence="3">KCTC 52487</strain>
    </source>
</reference>
<dbReference type="CDD" id="cd20301">
    <property type="entry name" value="cupin_ChrR"/>
    <property type="match status" value="1"/>
</dbReference>
<evidence type="ECO:0000313" key="2">
    <source>
        <dbReference type="EMBL" id="MFC2926164.1"/>
    </source>
</evidence>
<dbReference type="InterPro" id="IPR025979">
    <property type="entry name" value="ChrR-like_cupin_dom"/>
</dbReference>
<organism evidence="2 3">
    <name type="scientific">Hyphobacterium vulgare</name>
    <dbReference type="NCBI Taxonomy" id="1736751"/>
    <lineage>
        <taxon>Bacteria</taxon>
        <taxon>Pseudomonadati</taxon>
        <taxon>Pseudomonadota</taxon>
        <taxon>Alphaproteobacteria</taxon>
        <taxon>Maricaulales</taxon>
        <taxon>Maricaulaceae</taxon>
        <taxon>Hyphobacterium</taxon>
    </lineage>
</organism>
<dbReference type="Gene3D" id="2.60.120.10">
    <property type="entry name" value="Jelly Rolls"/>
    <property type="match status" value="1"/>
</dbReference>
<sequence>MTHVTASSLAIAYAAGRLSAPLRLLVETHSALRGDVAAAVAGGEVLGGALLEAEVPAPMADNAEAIALATIEALERGAGEAAGLGTAAADPVQAASSGSKWLDEILALPDPLRERVLESGLDWRFAAPGVRRIVLMKEAGAEAELLRIEPGHGAPRHSHAGREFTLVLTGAFHDGIRHYGAGDLAAVDGATTHRPIAEAGEVCYALAVTEGELAFTGLPGLLQKWLG</sequence>
<dbReference type="InterPro" id="IPR011051">
    <property type="entry name" value="RmlC_Cupin_sf"/>
</dbReference>
<keyword evidence="3" id="KW-1185">Reference proteome</keyword>
<proteinExistence type="predicted"/>
<dbReference type="Proteomes" id="UP001595379">
    <property type="component" value="Unassembled WGS sequence"/>
</dbReference>
<dbReference type="SUPFAM" id="SSF51182">
    <property type="entry name" value="RmlC-like cupins"/>
    <property type="match status" value="1"/>
</dbReference>
<dbReference type="InterPro" id="IPR012807">
    <property type="entry name" value="Anti-sigma_ChrR"/>
</dbReference>
<feature type="domain" description="ChrR-like cupin" evidence="1">
    <location>
        <begin position="120"/>
        <end position="204"/>
    </location>
</feature>
<dbReference type="RefSeq" id="WP_343164480.1">
    <property type="nucleotide sequence ID" value="NZ_JBHRSV010000016.1"/>
</dbReference>
<evidence type="ECO:0000313" key="3">
    <source>
        <dbReference type="Proteomes" id="UP001595379"/>
    </source>
</evidence>
<accession>A0ABV6ZXQ9</accession>
<dbReference type="Gene3D" id="1.10.10.1320">
    <property type="entry name" value="Anti-sigma factor, zinc-finger domain"/>
    <property type="match status" value="1"/>
</dbReference>